<feature type="region of interest" description="Disordered" evidence="1">
    <location>
        <begin position="15"/>
        <end position="46"/>
    </location>
</feature>
<feature type="compositionally biased region" description="Basic and acidic residues" evidence="1">
    <location>
        <begin position="26"/>
        <end position="35"/>
    </location>
</feature>
<reference evidence="2" key="1">
    <citation type="submission" date="2021-10" db="EMBL/GenBank/DDBJ databases">
        <title>De novo Genome Assembly of Clathrus columnatus (Basidiomycota, Fungi) Using Illumina and Nanopore Sequence Data.</title>
        <authorList>
            <person name="Ogiso-Tanaka E."/>
            <person name="Itagaki H."/>
            <person name="Hosoya T."/>
            <person name="Hosaka K."/>
        </authorList>
    </citation>
    <scope>NUCLEOTIDE SEQUENCE</scope>
    <source>
        <strain evidence="2">MO-923</strain>
    </source>
</reference>
<gene>
    <name evidence="2" type="ORF">Clacol_007016</name>
</gene>
<comment type="caution">
    <text evidence="2">The sequence shown here is derived from an EMBL/GenBank/DDBJ whole genome shotgun (WGS) entry which is preliminary data.</text>
</comment>
<evidence type="ECO:0000256" key="1">
    <source>
        <dbReference type="SAM" id="MobiDB-lite"/>
    </source>
</evidence>
<dbReference type="Proteomes" id="UP001050691">
    <property type="component" value="Unassembled WGS sequence"/>
</dbReference>
<accession>A0AAV5AJZ2</accession>
<evidence type="ECO:0000313" key="2">
    <source>
        <dbReference type="EMBL" id="GJJ12771.1"/>
    </source>
</evidence>
<organism evidence="2 3">
    <name type="scientific">Clathrus columnatus</name>
    <dbReference type="NCBI Taxonomy" id="1419009"/>
    <lineage>
        <taxon>Eukaryota</taxon>
        <taxon>Fungi</taxon>
        <taxon>Dikarya</taxon>
        <taxon>Basidiomycota</taxon>
        <taxon>Agaricomycotina</taxon>
        <taxon>Agaricomycetes</taxon>
        <taxon>Phallomycetidae</taxon>
        <taxon>Phallales</taxon>
        <taxon>Clathraceae</taxon>
        <taxon>Clathrus</taxon>
    </lineage>
</organism>
<name>A0AAV5AJZ2_9AGAM</name>
<dbReference type="AlphaFoldDB" id="A0AAV5AJZ2"/>
<sequence>MSSLPLRRLGRLGDGRRWQSTYSRPDSTRVPRKDPTSSTPHPLRASRTAAHTHFLALPMYDGTFIERVTELREFMRERGSIAGIDPEIVIPNVRKTLLYRFGHINIKGFQPSKEALPDQPEYELDQVDEALNKANNRINAEVDKTALTLDWGSFSPVIPFFKDGAFKKTFNPAFVKILHLRSQLGAGWENAKKIQKELESASVANVKLRESLNVHIAIVNSRWRSVNESEFPKPFNIKTLYTIPGFDKFRTTPLPSSDDMLSRFTPADLGHSTMKNFVLEKVEPKAGQLESDPEFTKTYEFA</sequence>
<evidence type="ECO:0000313" key="3">
    <source>
        <dbReference type="Proteomes" id="UP001050691"/>
    </source>
</evidence>
<evidence type="ECO:0008006" key="4">
    <source>
        <dbReference type="Google" id="ProtNLM"/>
    </source>
</evidence>
<dbReference type="EMBL" id="BPWL01000008">
    <property type="protein sequence ID" value="GJJ12771.1"/>
    <property type="molecule type" value="Genomic_DNA"/>
</dbReference>
<keyword evidence="3" id="KW-1185">Reference proteome</keyword>
<protein>
    <recommendedName>
        <fullName evidence="4">39S ribosomal protein L50, mitochondrial</fullName>
    </recommendedName>
</protein>
<proteinExistence type="predicted"/>